<proteinExistence type="inferred from homology"/>
<evidence type="ECO:0000259" key="4">
    <source>
        <dbReference type="PROSITE" id="PS51650"/>
    </source>
</evidence>
<dbReference type="InterPro" id="IPR011993">
    <property type="entry name" value="PH-like_dom_sf"/>
</dbReference>
<dbReference type="InterPro" id="IPR021816">
    <property type="entry name" value="DOCK_C/D_N"/>
</dbReference>
<dbReference type="InterPro" id="IPR026791">
    <property type="entry name" value="DOCK"/>
</dbReference>
<dbReference type="InterPro" id="IPR037809">
    <property type="entry name" value="C2_Dock-D"/>
</dbReference>
<reference evidence="5" key="1">
    <citation type="journal article" date="2004" name="Nature">
        <title>Genome duplication in the teleost fish Tetraodon nigroviridis reveals the early vertebrate proto-karyotype.</title>
        <authorList>
            <person name="Jaillon O."/>
            <person name="Aury J.-M."/>
            <person name="Brunet F."/>
            <person name="Petit J.-L."/>
            <person name="Stange-Thomann N."/>
            <person name="Mauceli E."/>
            <person name="Bouneau L."/>
            <person name="Fischer C."/>
            <person name="Ozouf-Costaz C."/>
            <person name="Bernot A."/>
            <person name="Nicaud S."/>
            <person name="Jaffe D."/>
            <person name="Fisher S."/>
            <person name="Lutfalla G."/>
            <person name="Dossat C."/>
            <person name="Segurens B."/>
            <person name="Dasilva C."/>
            <person name="Salanoubat M."/>
            <person name="Levy M."/>
            <person name="Boudet N."/>
            <person name="Castellano S."/>
            <person name="Anthouard V."/>
            <person name="Jubin C."/>
            <person name="Castelli V."/>
            <person name="Katinka M."/>
            <person name="Vacherie B."/>
            <person name="Biemont C."/>
            <person name="Skalli Z."/>
            <person name="Cattolico L."/>
            <person name="Poulain J."/>
            <person name="De Berardinis V."/>
            <person name="Cruaud C."/>
            <person name="Duprat S."/>
            <person name="Brottier P."/>
            <person name="Coutanceau J.-P."/>
            <person name="Gouzy J."/>
            <person name="Parra G."/>
            <person name="Lardier G."/>
            <person name="Chapple C."/>
            <person name="McKernan K.J."/>
            <person name="McEwan P."/>
            <person name="Bosak S."/>
            <person name="Kellis M."/>
            <person name="Volff J.-N."/>
            <person name="Guigo R."/>
            <person name="Zody M.C."/>
            <person name="Mesirov J."/>
            <person name="Lindblad-Toh K."/>
            <person name="Birren B."/>
            <person name="Nusbaum C."/>
            <person name="Kahn D."/>
            <person name="Robinson-Rechavi M."/>
            <person name="Laudet V."/>
            <person name="Schachter V."/>
            <person name="Quetier F."/>
            <person name="Saurin W."/>
            <person name="Scarpelli C."/>
            <person name="Wincker P."/>
            <person name="Lander E.S."/>
            <person name="Weissenbach J."/>
            <person name="Roest Crollius H."/>
        </authorList>
    </citation>
    <scope>NUCLEOTIDE SEQUENCE [LARGE SCALE GENOMIC DNA]</scope>
</reference>
<reference evidence="5" key="2">
    <citation type="submission" date="2004-02" db="EMBL/GenBank/DDBJ databases">
        <authorList>
            <consortium name="Genoscope"/>
            <consortium name="Whitehead Institute Centre for Genome Research"/>
        </authorList>
    </citation>
    <scope>NUCLEOTIDE SEQUENCE</scope>
</reference>
<dbReference type="CDD" id="cd13267">
    <property type="entry name" value="PH_DOCK-D"/>
    <property type="match status" value="1"/>
</dbReference>
<feature type="region of interest" description="Disordered" evidence="2">
    <location>
        <begin position="275"/>
        <end position="311"/>
    </location>
</feature>
<feature type="domain" description="PH" evidence="3">
    <location>
        <begin position="165"/>
        <end position="272"/>
    </location>
</feature>
<dbReference type="GO" id="GO:0005085">
    <property type="term" value="F:guanyl-nucleotide exchange factor activity"/>
    <property type="evidence" value="ECO:0007669"/>
    <property type="project" value="InterPro"/>
</dbReference>
<feature type="compositionally biased region" description="Gly residues" evidence="2">
    <location>
        <begin position="449"/>
        <end position="465"/>
    </location>
</feature>
<organism evidence="5">
    <name type="scientific">Tetraodon nigroviridis</name>
    <name type="common">Spotted green pufferfish</name>
    <name type="synonym">Chelonodon nigroviridis</name>
    <dbReference type="NCBI Taxonomy" id="99883"/>
    <lineage>
        <taxon>Eukaryota</taxon>
        <taxon>Metazoa</taxon>
        <taxon>Chordata</taxon>
        <taxon>Craniata</taxon>
        <taxon>Vertebrata</taxon>
        <taxon>Euteleostomi</taxon>
        <taxon>Actinopterygii</taxon>
        <taxon>Neopterygii</taxon>
        <taxon>Teleostei</taxon>
        <taxon>Neoteleostei</taxon>
        <taxon>Acanthomorphata</taxon>
        <taxon>Eupercaria</taxon>
        <taxon>Tetraodontiformes</taxon>
        <taxon>Tetradontoidea</taxon>
        <taxon>Tetraodontidae</taxon>
        <taxon>Tetraodon</taxon>
    </lineage>
</organism>
<dbReference type="Pfam" id="PF00169">
    <property type="entry name" value="PH"/>
    <property type="match status" value="1"/>
</dbReference>
<dbReference type="KEGG" id="tng:GSTEN00009046G001"/>
<evidence type="ECO:0000256" key="1">
    <source>
        <dbReference type="PROSITE-ProRule" id="PRU00983"/>
    </source>
</evidence>
<gene>
    <name evidence="5" type="ORF">GSTENG00009046001</name>
</gene>
<dbReference type="PANTHER" id="PTHR23317:SF81">
    <property type="entry name" value="DEDICATOR OF CYTOKINESIS PROTEIN 11"/>
    <property type="match status" value="1"/>
</dbReference>
<comment type="similarity">
    <text evidence="1">Belongs to the DOCK family.</text>
</comment>
<evidence type="ECO:0000313" key="5">
    <source>
        <dbReference type="EMBL" id="CAF93418.1"/>
    </source>
</evidence>
<evidence type="ECO:0000256" key="2">
    <source>
        <dbReference type="SAM" id="MobiDB-lite"/>
    </source>
</evidence>
<dbReference type="Gene3D" id="2.60.40.150">
    <property type="entry name" value="C2 domain"/>
    <property type="match status" value="1"/>
</dbReference>
<dbReference type="EMBL" id="CAAE01010756">
    <property type="protein sequence ID" value="CAF93418.1"/>
    <property type="molecule type" value="Genomic_DNA"/>
</dbReference>
<dbReference type="OrthoDB" id="47328at2759"/>
<dbReference type="PROSITE" id="PS50003">
    <property type="entry name" value="PH_DOMAIN"/>
    <property type="match status" value="1"/>
</dbReference>
<dbReference type="Pfam" id="PF11878">
    <property type="entry name" value="DOCK_C-D_N"/>
    <property type="match status" value="1"/>
</dbReference>
<protein>
    <submittedName>
        <fullName evidence="5">(spotted green pufferfish) hypothetical protein</fullName>
    </submittedName>
</protein>
<dbReference type="GO" id="GO:0007264">
    <property type="term" value="P:small GTPase-mediated signal transduction"/>
    <property type="evidence" value="ECO:0007669"/>
    <property type="project" value="InterPro"/>
</dbReference>
<dbReference type="SMART" id="SM00233">
    <property type="entry name" value="PH"/>
    <property type="match status" value="1"/>
</dbReference>
<feature type="region of interest" description="Disordered" evidence="2">
    <location>
        <begin position="439"/>
        <end position="467"/>
    </location>
</feature>
<dbReference type="GO" id="GO:0051491">
    <property type="term" value="P:positive regulation of filopodium assembly"/>
    <property type="evidence" value="ECO:0007669"/>
    <property type="project" value="TreeGrafter"/>
</dbReference>
<evidence type="ECO:0000259" key="3">
    <source>
        <dbReference type="PROSITE" id="PS50003"/>
    </source>
</evidence>
<sequence length="1112" mass="125831">MSEVRKFTKRLSKPGTAAEVRQSVSEAVKTTVDLVEQPKIIEPLDYETVVFQRKAQIHNDPHRDLLLCPVDDVAESQICRQRRTVVPSVPQNAEKEARSLFAKECIKMYNTDWHVINYKYEAYSGDFRLLPSKGLKTDKLPNQVFEVDEDAKDEDSASLCSQRGGIMKQGWLQKANINSSLSVSMKVFKRRFFYLSQLPDGSYILNSYKDEKNCKETKGSIYLDSCIDVVQSPKMRRNGFELKMQERYSHFLAADTEAEMEEWVATLKQALQGSAEASQDRRNGAEALDCGLDDDPAGQGKGDGPLGRSLHPDPMKYARETDQLNKINRNEGRQKLFSLDPETQRLDFSGIEPDVKPLEERFGRRIMVSCHDLTFSLQGCVSEKGDGVLTNFVFFQKERWNRSSSAWALFDISKSCKISADFHVDLNPPCVREMLTEAPGQLSPSSDSEGGGGPREGGEGGGGVLMNGDSAKGNGLPALQRVSESLLHFPTQGIFSVTNPHADIFLVARIEKVLQNGITHCAEPYIKTSDMNKVRRRVFISFFYNYFTFKSAARLSKMPNVAVFFALQTAQKVLKSAKQACQRLGQYRMPFAWAAKQVFKDAQGSLDMDGKFSPLYRQDSGKISTDDLIKLLADIRKPEKSKLQTIPGQLNVTIECVPPDFSNTVTSSYLPVKPFEDGCERVSVEVEEFLPEVAKYNCPFTTYKNQLYIYPQQLKYDNQKTFTKARNIAVCIQFRDSDDEGAASLRCIYGKPGESLFTNSAYAAVLHHNQSPEFYDEVMMELPVHVHEKHHVLFIFYHISCESSSKASNKGVESLVGYSWMPLLKDGRMQSVELQLPVAASLPNGYLCQDTKKVRRRSSKRVLDSHVSQSQILCPPPQSHPDIKWVENAKPLFKVRIHVASTIYAQDLYLHKFFQHCQLMTSEGNSSELIRYLKCLHATETHIIINFLPTVLMQLFEVLTTATKDAQEIAVNCLRVIIHIVSRCHEDGLEHYLRSFVKYVFVTNNSASGKSLTTHEVVATAMTATLKHTADFNTSNKLLRYSWFFFETMAKSMAQYLLEGSRMKMPRAQRFPDSFHQALQSLTLSIMPHITIRHMEIPEEARSINLSLAHFI</sequence>
<dbReference type="PROSITE" id="PS51650">
    <property type="entry name" value="C2_DOCK"/>
    <property type="match status" value="1"/>
</dbReference>
<dbReference type="Pfam" id="PF14429">
    <property type="entry name" value="DOCK-C2"/>
    <property type="match status" value="1"/>
</dbReference>
<name>Q4T114_TETNG</name>
<dbReference type="AlphaFoldDB" id="Q4T114"/>
<dbReference type="InterPro" id="IPR001849">
    <property type="entry name" value="PH_domain"/>
</dbReference>
<dbReference type="SUPFAM" id="SSF50729">
    <property type="entry name" value="PH domain-like"/>
    <property type="match status" value="1"/>
</dbReference>
<dbReference type="InterPro" id="IPR027007">
    <property type="entry name" value="C2_DOCK-type_domain"/>
</dbReference>
<dbReference type="Gene3D" id="2.30.29.30">
    <property type="entry name" value="Pleckstrin-homology domain (PH domain)/Phosphotyrosine-binding domain (PTB)"/>
    <property type="match status" value="1"/>
</dbReference>
<accession>Q4T114</accession>
<dbReference type="CDD" id="cd08697">
    <property type="entry name" value="C2_Dock-D"/>
    <property type="match status" value="1"/>
</dbReference>
<comment type="caution">
    <text evidence="5">The sequence shown here is derived from an EMBL/GenBank/DDBJ whole genome shotgun (WGS) entry which is preliminary data.</text>
</comment>
<dbReference type="PANTHER" id="PTHR23317">
    <property type="entry name" value="DEDICATOR OF CYTOKINESIS DOCK"/>
    <property type="match status" value="1"/>
</dbReference>
<feature type="domain" description="C2 DOCK-type" evidence="4">
    <location>
        <begin position="704"/>
        <end position="900"/>
    </location>
</feature>
<dbReference type="InterPro" id="IPR035892">
    <property type="entry name" value="C2_domain_sf"/>
</dbReference>